<comment type="caution">
    <text evidence="2">The sequence shown here is derived from an EMBL/GenBank/DDBJ whole genome shotgun (WGS) entry which is preliminary data.</text>
</comment>
<name>A0ABR3ELZ6_9AGAR</name>
<feature type="compositionally biased region" description="Basic residues" evidence="1">
    <location>
        <begin position="238"/>
        <end position="253"/>
    </location>
</feature>
<evidence type="ECO:0000256" key="1">
    <source>
        <dbReference type="SAM" id="MobiDB-lite"/>
    </source>
</evidence>
<dbReference type="Proteomes" id="UP001465976">
    <property type="component" value="Unassembled WGS sequence"/>
</dbReference>
<reference evidence="2 3" key="1">
    <citation type="submission" date="2024-02" db="EMBL/GenBank/DDBJ databases">
        <title>A draft genome for the cacao thread blight pathogen Marasmius crinis-equi.</title>
        <authorList>
            <person name="Cohen S.P."/>
            <person name="Baruah I.K."/>
            <person name="Amoako-Attah I."/>
            <person name="Bukari Y."/>
            <person name="Meinhardt L.W."/>
            <person name="Bailey B.A."/>
        </authorList>
    </citation>
    <scope>NUCLEOTIDE SEQUENCE [LARGE SCALE GENOMIC DNA]</scope>
    <source>
        <strain evidence="2 3">GH-76</strain>
    </source>
</reference>
<evidence type="ECO:0000313" key="3">
    <source>
        <dbReference type="Proteomes" id="UP001465976"/>
    </source>
</evidence>
<feature type="non-terminal residue" evidence="2">
    <location>
        <position position="1"/>
    </location>
</feature>
<accession>A0ABR3ELZ6</accession>
<feature type="region of interest" description="Disordered" evidence="1">
    <location>
        <begin position="237"/>
        <end position="271"/>
    </location>
</feature>
<organism evidence="2 3">
    <name type="scientific">Marasmius crinis-equi</name>
    <dbReference type="NCBI Taxonomy" id="585013"/>
    <lineage>
        <taxon>Eukaryota</taxon>
        <taxon>Fungi</taxon>
        <taxon>Dikarya</taxon>
        <taxon>Basidiomycota</taxon>
        <taxon>Agaricomycotina</taxon>
        <taxon>Agaricomycetes</taxon>
        <taxon>Agaricomycetidae</taxon>
        <taxon>Agaricales</taxon>
        <taxon>Marasmiineae</taxon>
        <taxon>Marasmiaceae</taxon>
        <taxon>Marasmius</taxon>
    </lineage>
</organism>
<dbReference type="EMBL" id="JBAHYK010003120">
    <property type="protein sequence ID" value="KAL0563897.1"/>
    <property type="molecule type" value="Genomic_DNA"/>
</dbReference>
<protein>
    <recommendedName>
        <fullName evidence="4">RING-type domain-containing protein</fullName>
    </recommendedName>
</protein>
<evidence type="ECO:0000313" key="2">
    <source>
        <dbReference type="EMBL" id="KAL0563897.1"/>
    </source>
</evidence>
<gene>
    <name evidence="2" type="ORF">V5O48_018163</name>
</gene>
<evidence type="ECO:0008006" key="4">
    <source>
        <dbReference type="Google" id="ProtNLM"/>
    </source>
</evidence>
<keyword evidence="3" id="KW-1185">Reference proteome</keyword>
<proteinExistence type="predicted"/>
<sequence length="271" mass="31227">WEPISSLQSAEYSVQTFLENSTRKRKRNGTEVYTANSKWLKQQINNAAQREAAYAADEARFSERALMTEQPWQQEPYWQEVEHQQEQHDKGEARTLTADSLWNPPSVFGLNPDDRTETFKMASTCLEEAGIEGKECYRRIKRELADAGDLDWVRKPQCPVCLEEDFDIQSACLAMCSDVKTLYCRGCVLNILESDKRRDKVGRVISPMTRQWTYFICTKWVFVNDENARKLAMAESKRRYKKAQKKARKKARKGQVDGSGEENGECGKADA</sequence>